<reference evidence="2" key="1">
    <citation type="submission" date="2020-02" db="EMBL/GenBank/DDBJ databases">
        <authorList>
            <person name="Meier V. D."/>
        </authorList>
    </citation>
    <scope>NUCLEOTIDE SEQUENCE</scope>
    <source>
        <strain evidence="2">AVDCRST_MAG13</strain>
    </source>
</reference>
<accession>A0A6J4T548</accession>
<organism evidence="2">
    <name type="scientific">uncultured Solirubrobacteraceae bacterium</name>
    <dbReference type="NCBI Taxonomy" id="1162706"/>
    <lineage>
        <taxon>Bacteria</taxon>
        <taxon>Bacillati</taxon>
        <taxon>Actinomycetota</taxon>
        <taxon>Thermoleophilia</taxon>
        <taxon>Solirubrobacterales</taxon>
        <taxon>Solirubrobacteraceae</taxon>
        <taxon>environmental samples</taxon>
    </lineage>
</organism>
<feature type="region of interest" description="Disordered" evidence="1">
    <location>
        <begin position="1"/>
        <end position="255"/>
    </location>
</feature>
<feature type="compositionally biased region" description="Basic and acidic residues" evidence="1">
    <location>
        <begin position="14"/>
        <end position="25"/>
    </location>
</feature>
<proteinExistence type="predicted"/>
<dbReference type="EMBL" id="CADCVO010000473">
    <property type="protein sequence ID" value="CAA9513354.1"/>
    <property type="molecule type" value="Genomic_DNA"/>
</dbReference>
<feature type="compositionally biased region" description="Basic residues" evidence="1">
    <location>
        <begin position="302"/>
        <end position="324"/>
    </location>
</feature>
<evidence type="ECO:0000313" key="2">
    <source>
        <dbReference type="EMBL" id="CAA9513354.1"/>
    </source>
</evidence>
<gene>
    <name evidence="2" type="ORF">AVDCRST_MAG13-2928</name>
</gene>
<feature type="compositionally biased region" description="Basic residues" evidence="1">
    <location>
        <begin position="357"/>
        <end position="371"/>
    </location>
</feature>
<feature type="compositionally biased region" description="Basic residues" evidence="1">
    <location>
        <begin position="195"/>
        <end position="209"/>
    </location>
</feature>
<feature type="compositionally biased region" description="Low complexity" evidence="1">
    <location>
        <begin position="125"/>
        <end position="150"/>
    </location>
</feature>
<feature type="compositionally biased region" description="Basic residues" evidence="1">
    <location>
        <begin position="154"/>
        <end position="168"/>
    </location>
</feature>
<feature type="compositionally biased region" description="Basic residues" evidence="1">
    <location>
        <begin position="176"/>
        <end position="185"/>
    </location>
</feature>
<feature type="compositionally biased region" description="Basic residues" evidence="1">
    <location>
        <begin position="333"/>
        <end position="347"/>
    </location>
</feature>
<dbReference type="AlphaFoldDB" id="A0A6J4T548"/>
<feature type="compositionally biased region" description="Basic and acidic residues" evidence="1">
    <location>
        <begin position="243"/>
        <end position="255"/>
    </location>
</feature>
<sequence length="383" mass="40804">DRSRRTPGGLGRGPVRDGALRLPDHHGRRRVPAGEPHVRGDGRPGPCRPPRQAPLPGAPDGPGADLPRDALRPAAAHAGVRPRDRGRARPPRRLPAARAHHVGPAPRRRRPARGHPDDGVRRHGPPQLRAGAAQGPPARAGRGARAAAGPPDRRAHRRRGARARGRLPPRREGPGGRRRLVRRVLARPGGDAGDRRRRRRRPRARRRRDHGPAAQRPARAGLDGPGARRAARGPVGVLPPARGRPDGHGRLRGDRRAAGVHALRLCGAPSAGAGRAVGACAAGLGGALPAARRAQLLERPARGRLRPRAGSHGRPLHRRPRRAQRPAPAGRAGRPRRGRRAPPRRTAGRGGLVARRGGGRRRRPAGRRLRARAAAAAHRPGGL</sequence>
<name>A0A6J4T548_9ACTN</name>
<feature type="compositionally biased region" description="Low complexity" evidence="1">
    <location>
        <begin position="372"/>
        <end position="383"/>
    </location>
</feature>
<protein>
    <submittedName>
        <fullName evidence="2">Serine phosphatase RsbU, regulator of sigma subunit</fullName>
    </submittedName>
</protein>
<feature type="compositionally biased region" description="Basic residues" evidence="1">
    <location>
        <begin position="98"/>
        <end position="113"/>
    </location>
</feature>
<feature type="non-terminal residue" evidence="2">
    <location>
        <position position="1"/>
    </location>
</feature>
<feature type="region of interest" description="Disordered" evidence="1">
    <location>
        <begin position="295"/>
        <end position="383"/>
    </location>
</feature>
<feature type="compositionally biased region" description="Pro residues" evidence="1">
    <location>
        <begin position="46"/>
        <end position="59"/>
    </location>
</feature>
<evidence type="ECO:0000256" key="1">
    <source>
        <dbReference type="SAM" id="MobiDB-lite"/>
    </source>
</evidence>
<feature type="non-terminal residue" evidence="2">
    <location>
        <position position="383"/>
    </location>
</feature>